<dbReference type="EMBL" id="BAABUK010000039">
    <property type="protein sequence ID" value="GAA5817245.1"/>
    <property type="molecule type" value="Genomic_DNA"/>
</dbReference>
<protein>
    <submittedName>
        <fullName evidence="1">Uncharacterized protein</fullName>
    </submittedName>
</protein>
<gene>
    <name evidence="1" type="ORF">MFLAVUS_010788</name>
</gene>
<proteinExistence type="predicted"/>
<evidence type="ECO:0000313" key="1">
    <source>
        <dbReference type="EMBL" id="GAA5817245.1"/>
    </source>
</evidence>
<dbReference type="Proteomes" id="UP001473302">
    <property type="component" value="Unassembled WGS sequence"/>
</dbReference>
<accession>A0ABP9ZDP0</accession>
<reference evidence="1 2" key="1">
    <citation type="submission" date="2024-04" db="EMBL/GenBank/DDBJ databases">
        <title>genome sequences of Mucor flavus KT1a and Helicostylum pulchrum KT1b strains isolated from the surface of a dry-aged beef.</title>
        <authorList>
            <person name="Toyotome T."/>
            <person name="Hosono M."/>
            <person name="Torimaru M."/>
            <person name="Fukuda K."/>
            <person name="Mikami N."/>
        </authorList>
    </citation>
    <scope>NUCLEOTIDE SEQUENCE [LARGE SCALE GENOMIC DNA]</scope>
    <source>
        <strain evidence="1 2">KT1a</strain>
    </source>
</reference>
<sequence>MRFEEMEVEVVAHEYGNIEKLVEFSSQLPETQVVEMEVVDVCEITAKVEAVSLVVEKKKKKYGQHFFFLMREEGTPVAKAAEKSTSPKFIPEHTTFLIKYFDEQKATTLELARAELIKEFPDLSISLQHYNC</sequence>
<name>A0ABP9ZDP0_9FUNG</name>
<organism evidence="1 2">
    <name type="scientific">Mucor flavus</name>
    <dbReference type="NCBI Taxonomy" id="439312"/>
    <lineage>
        <taxon>Eukaryota</taxon>
        <taxon>Fungi</taxon>
        <taxon>Fungi incertae sedis</taxon>
        <taxon>Mucoromycota</taxon>
        <taxon>Mucoromycotina</taxon>
        <taxon>Mucoromycetes</taxon>
        <taxon>Mucorales</taxon>
        <taxon>Mucorineae</taxon>
        <taxon>Mucoraceae</taxon>
        <taxon>Mucor</taxon>
    </lineage>
</organism>
<comment type="caution">
    <text evidence="1">The sequence shown here is derived from an EMBL/GenBank/DDBJ whole genome shotgun (WGS) entry which is preliminary data.</text>
</comment>
<keyword evidence="2" id="KW-1185">Reference proteome</keyword>
<evidence type="ECO:0000313" key="2">
    <source>
        <dbReference type="Proteomes" id="UP001473302"/>
    </source>
</evidence>